<dbReference type="AlphaFoldDB" id="A0A9W6Y6J1"/>
<dbReference type="CDD" id="cd00111">
    <property type="entry name" value="Trefoil"/>
    <property type="match status" value="1"/>
</dbReference>
<dbReference type="SUPFAM" id="SSF74650">
    <property type="entry name" value="Galactose mutarotase-like"/>
    <property type="match status" value="1"/>
</dbReference>
<keyword evidence="5 9" id="KW-1015">Disulfide bond</keyword>
<dbReference type="SUPFAM" id="SSF51011">
    <property type="entry name" value="Glycosyl hydrolase domain"/>
    <property type="match status" value="1"/>
</dbReference>
<feature type="region of interest" description="Disordered" evidence="10">
    <location>
        <begin position="520"/>
        <end position="621"/>
    </location>
</feature>
<dbReference type="EMBL" id="BSXT01004361">
    <property type="protein sequence ID" value="GMF57472.1"/>
    <property type="molecule type" value="Genomic_DNA"/>
</dbReference>
<evidence type="ECO:0000256" key="5">
    <source>
        <dbReference type="ARBA" id="ARBA00023157"/>
    </source>
</evidence>
<dbReference type="Gene3D" id="2.60.40.1760">
    <property type="entry name" value="glycosyl hydrolase (family 31)"/>
    <property type="match status" value="1"/>
</dbReference>
<sequence>MMVQLQLGLVMVMLTLMWRVTRCGVVDLVSAAAATATVRCAKEPTMRVDCYPPSANFPEPTEELCLAQGCCWKSLENGGIPCAFAVEEPPARDKCRNVAKPSRLACRNPRFASPKVLEGEDACESAGCCFDEGECFQPLSDGYELLTLDETSDGWRGALALRHGNRGPFSNDVPLLELRVVRESSSKLRIRITDPAFPRYEVPDLPVHRLEREDEEREDEKDKAAERESDYKVHFTPWPFGVAVTRRHSGEVLFNSTPPSEREEGGGSFSGLVFENQFLEFATQLTETEDGEEPILYGLGERVGPARLRADKVGDLYPMFARAPNATAPIHTRSGGDNLYGVHPFVLQLEDGQWGNAHGLFVLSSNAMEVVARRDALTYRITGGILDIFVFSGPTPQDVIEQYTDIVGRPAMPPYWALGYHVGRSGGGDTSVEDAVKVVTQLRMAGVPMDAYWQGFDYMADTGRALTLDERNFPNRDMRSFIDDLHFHSQHLVCVQVPAIASSSERISDEDARDGVAMSLRHTPRDSGGDDDDLICRSNHGSGEEYSGRNGSAEDEEGDRGRGDGHSGRNGSAEDEEGDSDSGHGRNREHHSTSEDRSENGDERGGSEGDHHSGQDDLEWDPLARGEELDIFVKGLNGERYAEKAFKSGWAVFVDFFHPEASRYWHEQLATFHKYVLPFDGLWLDMNEPSSTCDCDLAAEDDICARMCGERHSISHKEKRAMTLEEVAVGGDGSFIRTHDVNFPFDPYRQPFAPGQNEPREGGHGNLNSATLPMAALHHSSLHYNLHSLYGHAQARATRHALDSIIKKRSVLLSRSTFSGSGRYAGHWVSGDTKASWEQLRLSISGTLQMNLLGIPLTGPNVCGSRGRASTELCVRWHQAASFLPLLRNHAEVDQRKHTPVDFDADALNILRATLLRRYRYLPYMYTLFYEAHRSGTPVVRPLSFEFPGDKHARDIEHQYLLGPALMVSPVVHEGAISAEVYFPDAHWYDAHSGKLALGADVGENRRVSLLTPLPKLQVHLRGGYIVPTQQPLTTTALSRRGAFTLLAALDASQSSPAAFGELYMDDGDSLSAVEDHRYSLVSFGVFQNSSDTIEFKSTVKFHGYAGPEMQADLLEVRIYGVHDKGFSANSSMESILVTSSGEGPPKQHSIKADYFAQSDMLVLSRLGMRIGQDFQVKVIAKPAVAPEGETKRAHGRPVGANASGKSGSGEKEEDTSEKGKGEEKSAEKKRKSKFSVLGIVGIVVGCAFLVVIILVFLLRRRRQGYNTI</sequence>
<dbReference type="Gene3D" id="2.60.40.1180">
    <property type="entry name" value="Golgi alpha-mannosidase II"/>
    <property type="match status" value="2"/>
</dbReference>
<feature type="chain" id="PRO_5040766883" description="Maltase" evidence="12">
    <location>
        <begin position="24"/>
        <end position="1269"/>
    </location>
</feature>
<evidence type="ECO:0000256" key="1">
    <source>
        <dbReference type="ARBA" id="ARBA00004370"/>
    </source>
</evidence>
<dbReference type="InterPro" id="IPR030458">
    <property type="entry name" value="Glyco_hydro_31_AS"/>
</dbReference>
<keyword evidence="12" id="KW-0732">Signal</keyword>
<feature type="disulfide bond" evidence="9">
    <location>
        <begin position="65"/>
        <end position="82"/>
    </location>
</feature>
<feature type="region of interest" description="Disordered" evidence="10">
    <location>
        <begin position="1188"/>
        <end position="1228"/>
    </location>
</feature>
<dbReference type="InterPro" id="IPR000322">
    <property type="entry name" value="Glyco_hydro_31_TIM"/>
</dbReference>
<keyword evidence="3" id="KW-0378">Hydrolase</keyword>
<evidence type="ECO:0000256" key="2">
    <source>
        <dbReference type="ARBA" id="ARBA00007806"/>
    </source>
</evidence>
<dbReference type="Gene3D" id="3.20.20.80">
    <property type="entry name" value="Glycosidases"/>
    <property type="match status" value="2"/>
</dbReference>
<dbReference type="Gene3D" id="4.10.110.10">
    <property type="entry name" value="Spasmolytic Protein, domain 1"/>
    <property type="match status" value="1"/>
</dbReference>
<evidence type="ECO:0000256" key="9">
    <source>
        <dbReference type="PROSITE-ProRule" id="PRU00779"/>
    </source>
</evidence>
<evidence type="ECO:0000256" key="8">
    <source>
        <dbReference type="ARBA" id="ARBA00041343"/>
    </source>
</evidence>
<evidence type="ECO:0000256" key="12">
    <source>
        <dbReference type="SAM" id="SignalP"/>
    </source>
</evidence>
<dbReference type="SUPFAM" id="SSF57492">
    <property type="entry name" value="Trefoil"/>
    <property type="match status" value="1"/>
</dbReference>
<dbReference type="InterPro" id="IPR013780">
    <property type="entry name" value="Glyco_hydro_b"/>
</dbReference>
<reference evidence="14" key="1">
    <citation type="submission" date="2023-04" db="EMBL/GenBank/DDBJ databases">
        <title>Phytophthora fragariaefolia NBRC 109709.</title>
        <authorList>
            <person name="Ichikawa N."/>
            <person name="Sato H."/>
            <person name="Tonouchi N."/>
        </authorList>
    </citation>
    <scope>NUCLEOTIDE SEQUENCE</scope>
    <source>
        <strain evidence="14">NBRC 109709</strain>
    </source>
</reference>
<dbReference type="GO" id="GO:0030246">
    <property type="term" value="F:carbohydrate binding"/>
    <property type="evidence" value="ECO:0007669"/>
    <property type="project" value="InterPro"/>
</dbReference>
<evidence type="ECO:0000256" key="7">
    <source>
        <dbReference type="ARBA" id="ARBA00023295"/>
    </source>
</evidence>
<evidence type="ECO:0000313" key="15">
    <source>
        <dbReference type="Proteomes" id="UP001165121"/>
    </source>
</evidence>
<comment type="similarity">
    <text evidence="2">Belongs to the glycosyl hydrolase 31 family.</text>
</comment>
<dbReference type="Pfam" id="PF01055">
    <property type="entry name" value="Glyco_hydro_31_2nd"/>
    <property type="match status" value="2"/>
</dbReference>
<comment type="subcellular location">
    <subcellularLocation>
        <location evidence="1">Membrane</location>
    </subcellularLocation>
</comment>
<dbReference type="InterPro" id="IPR048395">
    <property type="entry name" value="Glyco_hydro_31_C"/>
</dbReference>
<dbReference type="InterPro" id="IPR025887">
    <property type="entry name" value="Glyco_hydro_31_N_dom"/>
</dbReference>
<feature type="compositionally biased region" description="Basic and acidic residues" evidence="10">
    <location>
        <begin position="1217"/>
        <end position="1227"/>
    </location>
</feature>
<dbReference type="InterPro" id="IPR044913">
    <property type="entry name" value="P_trefoil_dom_sf"/>
</dbReference>
<evidence type="ECO:0000256" key="10">
    <source>
        <dbReference type="SAM" id="MobiDB-lite"/>
    </source>
</evidence>
<keyword evidence="7" id="KW-0326">Glycosidase</keyword>
<dbReference type="GO" id="GO:0004553">
    <property type="term" value="F:hydrolase activity, hydrolyzing O-glycosyl compounds"/>
    <property type="evidence" value="ECO:0007669"/>
    <property type="project" value="InterPro"/>
</dbReference>
<proteinExistence type="inferred from homology"/>
<comment type="caution">
    <text evidence="9">Lacks conserved residue(s) required for the propagation of feature annotation.</text>
</comment>
<keyword evidence="15" id="KW-1185">Reference proteome</keyword>
<protein>
    <recommendedName>
        <fullName evidence="8">Maltase</fullName>
    </recommendedName>
</protein>
<dbReference type="Pfam" id="PF13802">
    <property type="entry name" value="Gal_mutarotas_2"/>
    <property type="match status" value="1"/>
</dbReference>
<dbReference type="Pfam" id="PF21365">
    <property type="entry name" value="Glyco_hydro_31_3rd"/>
    <property type="match status" value="1"/>
</dbReference>
<gene>
    <name evidence="14" type="ORF">Pfra01_002451600</name>
</gene>
<feature type="region of interest" description="Disordered" evidence="10">
    <location>
        <begin position="208"/>
        <end position="228"/>
    </location>
</feature>
<dbReference type="Pfam" id="PF00088">
    <property type="entry name" value="Trefoil"/>
    <property type="match status" value="1"/>
</dbReference>
<keyword evidence="4 11" id="KW-0472">Membrane</keyword>
<dbReference type="CDD" id="cd14752">
    <property type="entry name" value="GH31_N"/>
    <property type="match status" value="1"/>
</dbReference>
<evidence type="ECO:0000256" key="11">
    <source>
        <dbReference type="SAM" id="Phobius"/>
    </source>
</evidence>
<dbReference type="PANTHER" id="PTHR22762">
    <property type="entry name" value="ALPHA-GLUCOSIDASE"/>
    <property type="match status" value="1"/>
</dbReference>
<evidence type="ECO:0000256" key="6">
    <source>
        <dbReference type="ARBA" id="ARBA00023180"/>
    </source>
</evidence>
<feature type="domain" description="P-type" evidence="13">
    <location>
        <begin position="93"/>
        <end position="139"/>
    </location>
</feature>
<feature type="domain" description="P-type" evidence="13">
    <location>
        <begin position="38"/>
        <end position="86"/>
    </location>
</feature>
<accession>A0A9W6Y6J1</accession>
<dbReference type="PROSITE" id="PS51448">
    <property type="entry name" value="P_TREFOIL_2"/>
    <property type="match status" value="2"/>
</dbReference>
<feature type="signal peptide" evidence="12">
    <location>
        <begin position="1"/>
        <end position="23"/>
    </location>
</feature>
<keyword evidence="6" id="KW-0325">Glycoprotein</keyword>
<evidence type="ECO:0000259" key="13">
    <source>
        <dbReference type="PROSITE" id="PS51448"/>
    </source>
</evidence>
<feature type="transmembrane region" description="Helical" evidence="11">
    <location>
        <begin position="1235"/>
        <end position="1259"/>
    </location>
</feature>
<evidence type="ECO:0000313" key="14">
    <source>
        <dbReference type="EMBL" id="GMF57472.1"/>
    </source>
</evidence>
<organism evidence="14 15">
    <name type="scientific">Phytophthora fragariaefolia</name>
    <dbReference type="NCBI Taxonomy" id="1490495"/>
    <lineage>
        <taxon>Eukaryota</taxon>
        <taxon>Sar</taxon>
        <taxon>Stramenopiles</taxon>
        <taxon>Oomycota</taxon>
        <taxon>Peronosporomycetes</taxon>
        <taxon>Peronosporales</taxon>
        <taxon>Peronosporaceae</taxon>
        <taxon>Phytophthora</taxon>
    </lineage>
</organism>
<dbReference type="CDD" id="cd12087">
    <property type="entry name" value="TM_EGFR-like"/>
    <property type="match status" value="1"/>
</dbReference>
<feature type="compositionally biased region" description="Basic and acidic residues" evidence="10">
    <location>
        <begin position="581"/>
        <end position="615"/>
    </location>
</feature>
<keyword evidence="11" id="KW-0812">Transmembrane</keyword>
<keyword evidence="11" id="KW-1133">Transmembrane helix</keyword>
<evidence type="ECO:0000256" key="4">
    <source>
        <dbReference type="ARBA" id="ARBA00023136"/>
    </source>
</evidence>
<dbReference type="SUPFAM" id="SSF51445">
    <property type="entry name" value="(Trans)glycosidases"/>
    <property type="match status" value="1"/>
</dbReference>
<dbReference type="InterPro" id="IPR000519">
    <property type="entry name" value="P_trefoil_dom"/>
</dbReference>
<dbReference type="InterPro" id="IPR011013">
    <property type="entry name" value="Gal_mutarotase_sf_dom"/>
</dbReference>
<comment type="caution">
    <text evidence="14">The sequence shown here is derived from an EMBL/GenBank/DDBJ whole genome shotgun (WGS) entry which is preliminary data.</text>
</comment>
<dbReference type="OrthoDB" id="5839090at2759"/>
<dbReference type="PANTHER" id="PTHR22762:SF133">
    <property type="entry name" value="P-TYPE DOMAIN-CONTAINING PROTEIN"/>
    <property type="match status" value="1"/>
</dbReference>
<name>A0A9W6Y6J1_9STRA</name>
<dbReference type="GO" id="GO:0016020">
    <property type="term" value="C:membrane"/>
    <property type="evidence" value="ECO:0007669"/>
    <property type="project" value="UniProtKB-SubCell"/>
</dbReference>
<dbReference type="InterPro" id="IPR017853">
    <property type="entry name" value="GH"/>
</dbReference>
<dbReference type="GO" id="GO:0005975">
    <property type="term" value="P:carbohydrate metabolic process"/>
    <property type="evidence" value="ECO:0007669"/>
    <property type="project" value="InterPro"/>
</dbReference>
<dbReference type="PROSITE" id="PS00129">
    <property type="entry name" value="GLYCOSYL_HYDROL_F31_1"/>
    <property type="match status" value="1"/>
</dbReference>
<evidence type="ECO:0000256" key="3">
    <source>
        <dbReference type="ARBA" id="ARBA00022801"/>
    </source>
</evidence>
<dbReference type="Proteomes" id="UP001165121">
    <property type="component" value="Unassembled WGS sequence"/>
</dbReference>
<dbReference type="SMART" id="SM00018">
    <property type="entry name" value="PD"/>
    <property type="match status" value="2"/>
</dbReference>